<dbReference type="GO" id="GO:0032543">
    <property type="term" value="P:mitochondrial translation"/>
    <property type="evidence" value="ECO:0007669"/>
    <property type="project" value="InterPro"/>
</dbReference>
<dbReference type="GO" id="GO:0003735">
    <property type="term" value="F:structural constituent of ribosome"/>
    <property type="evidence" value="ECO:0007669"/>
    <property type="project" value="InterPro"/>
</dbReference>
<dbReference type="PANTHER" id="PTHR39150:SF1">
    <property type="entry name" value="LARGE RIBOSOMAL SUBUNIT PROTEIN ML40"/>
    <property type="match status" value="1"/>
</dbReference>
<dbReference type="AlphaFoldDB" id="A0A6A6HD49"/>
<keyword evidence="2" id="KW-1185">Reference proteome</keyword>
<dbReference type="InterPro" id="IPR042831">
    <property type="entry name" value="Ribosomal_mL40_fung"/>
</dbReference>
<proteinExistence type="predicted"/>
<evidence type="ECO:0000313" key="1">
    <source>
        <dbReference type="EMBL" id="KAF2235423.1"/>
    </source>
</evidence>
<dbReference type="GO" id="GO:0005739">
    <property type="term" value="C:mitochondrion"/>
    <property type="evidence" value="ECO:0007669"/>
    <property type="project" value="GOC"/>
</dbReference>
<protein>
    <submittedName>
        <fullName evidence="1">Uncharacterized protein</fullName>
    </submittedName>
</protein>
<gene>
    <name evidence="1" type="ORF">EV356DRAFT_514238</name>
</gene>
<sequence>MNRLKILRSAPSTFSGLPFRPRASNALPLFRPSLQNPFPIQSQTSPFSSTACLLKRKKQRVKQDIRVRHIKFHLAHPITPRPLRFSRHRALRHWTIHRAWHTHLSQVRRARELDLERQYESMKGACEALRTLGEDGIGYTIARAPEPNEDGTVPLQKAQEGGEGLVVIGGSGKGEGGKELGRLYRLAMEKKGIWQGVPIEYARIQTDTPGREGWDHGWKR</sequence>
<dbReference type="Proteomes" id="UP000800092">
    <property type="component" value="Unassembled WGS sequence"/>
</dbReference>
<dbReference type="EMBL" id="ML991791">
    <property type="protein sequence ID" value="KAF2235423.1"/>
    <property type="molecule type" value="Genomic_DNA"/>
</dbReference>
<dbReference type="OrthoDB" id="2098203at2759"/>
<name>A0A6A6HD49_VIRVR</name>
<accession>A0A6A6HD49</accession>
<dbReference type="Gene3D" id="6.10.250.3440">
    <property type="match status" value="1"/>
</dbReference>
<reference evidence="1" key="1">
    <citation type="journal article" date="2020" name="Stud. Mycol.">
        <title>101 Dothideomycetes genomes: a test case for predicting lifestyles and emergence of pathogens.</title>
        <authorList>
            <person name="Haridas S."/>
            <person name="Albert R."/>
            <person name="Binder M."/>
            <person name="Bloem J."/>
            <person name="Labutti K."/>
            <person name="Salamov A."/>
            <person name="Andreopoulos B."/>
            <person name="Baker S."/>
            <person name="Barry K."/>
            <person name="Bills G."/>
            <person name="Bluhm B."/>
            <person name="Cannon C."/>
            <person name="Castanera R."/>
            <person name="Culley D."/>
            <person name="Daum C."/>
            <person name="Ezra D."/>
            <person name="Gonzalez J."/>
            <person name="Henrissat B."/>
            <person name="Kuo A."/>
            <person name="Liang C."/>
            <person name="Lipzen A."/>
            <person name="Lutzoni F."/>
            <person name="Magnuson J."/>
            <person name="Mondo S."/>
            <person name="Nolan M."/>
            <person name="Ohm R."/>
            <person name="Pangilinan J."/>
            <person name="Park H.-J."/>
            <person name="Ramirez L."/>
            <person name="Alfaro M."/>
            <person name="Sun H."/>
            <person name="Tritt A."/>
            <person name="Yoshinaga Y."/>
            <person name="Zwiers L.-H."/>
            <person name="Turgeon B."/>
            <person name="Goodwin S."/>
            <person name="Spatafora J."/>
            <person name="Crous P."/>
            <person name="Grigoriev I."/>
        </authorList>
    </citation>
    <scope>NUCLEOTIDE SEQUENCE</scope>
    <source>
        <strain evidence="1">Tuck. ex Michener</strain>
    </source>
</reference>
<evidence type="ECO:0000313" key="2">
    <source>
        <dbReference type="Proteomes" id="UP000800092"/>
    </source>
</evidence>
<organism evidence="1 2">
    <name type="scientific">Viridothelium virens</name>
    <name type="common">Speckled blister lichen</name>
    <name type="synonym">Trypethelium virens</name>
    <dbReference type="NCBI Taxonomy" id="1048519"/>
    <lineage>
        <taxon>Eukaryota</taxon>
        <taxon>Fungi</taxon>
        <taxon>Dikarya</taxon>
        <taxon>Ascomycota</taxon>
        <taxon>Pezizomycotina</taxon>
        <taxon>Dothideomycetes</taxon>
        <taxon>Dothideomycetes incertae sedis</taxon>
        <taxon>Trypetheliales</taxon>
        <taxon>Trypetheliaceae</taxon>
        <taxon>Viridothelium</taxon>
    </lineage>
</organism>
<dbReference type="PANTHER" id="PTHR39150">
    <property type="entry name" value="54S RIBOSOMAL PROTEIN L28, MITOCHONDRIAL"/>
    <property type="match status" value="1"/>
</dbReference>